<name>A0ABS5BIM5_9MOLU</name>
<dbReference type="SUPFAM" id="SSF51556">
    <property type="entry name" value="Metallo-dependent hydrolases"/>
    <property type="match status" value="1"/>
</dbReference>
<keyword evidence="3" id="KW-0269">Exonuclease</keyword>
<dbReference type="Gene3D" id="3.20.20.140">
    <property type="entry name" value="Metal-dependent hydrolases"/>
    <property type="match status" value="1"/>
</dbReference>
<keyword evidence="2" id="KW-0378">Hydrolase</keyword>
<keyword evidence="4" id="KW-1185">Reference proteome</keyword>
<dbReference type="Pfam" id="PF01026">
    <property type="entry name" value="TatD_DNase"/>
    <property type="match status" value="1"/>
</dbReference>
<organism evidence="3 4">
    <name type="scientific">Texas Phoenix palm phytoplasma</name>
    <dbReference type="NCBI Taxonomy" id="176709"/>
    <lineage>
        <taxon>Bacteria</taxon>
        <taxon>Bacillati</taxon>
        <taxon>Mycoplasmatota</taxon>
        <taxon>Mollicutes</taxon>
        <taxon>Acholeplasmatales</taxon>
        <taxon>Acholeplasmataceae</taxon>
        <taxon>Candidatus Phytoplasma</taxon>
        <taxon>16SrIV (Coconut lethal yellows group)</taxon>
    </lineage>
</organism>
<comment type="caution">
    <text evidence="3">The sequence shown here is derived from an EMBL/GenBank/DDBJ whole genome shotgun (WGS) entry which is preliminary data.</text>
</comment>
<dbReference type="RefSeq" id="WP_138107896.1">
    <property type="nucleotide sequence ID" value="NZ_VBRA02000009.1"/>
</dbReference>
<dbReference type="PANTHER" id="PTHR46124:SF2">
    <property type="entry name" value="D-AMINOACYL-TRNA DEACYLASE"/>
    <property type="match status" value="1"/>
</dbReference>
<accession>A0ABS5BIM5</accession>
<dbReference type="InterPro" id="IPR032466">
    <property type="entry name" value="Metal_Hydrolase"/>
</dbReference>
<gene>
    <name evidence="3" type="ORF">FEF22_001350</name>
</gene>
<keyword evidence="3" id="KW-0540">Nuclease</keyword>
<dbReference type="Proteomes" id="UP001192346">
    <property type="component" value="Unassembled WGS sequence"/>
</dbReference>
<dbReference type="EMBL" id="VBRA02000009">
    <property type="protein sequence ID" value="MBP3059430.1"/>
    <property type="molecule type" value="Genomic_DNA"/>
</dbReference>
<evidence type="ECO:0000313" key="4">
    <source>
        <dbReference type="Proteomes" id="UP001192346"/>
    </source>
</evidence>
<dbReference type="PROSITE" id="PS01137">
    <property type="entry name" value="TATD_1"/>
    <property type="match status" value="1"/>
</dbReference>
<evidence type="ECO:0000256" key="1">
    <source>
        <dbReference type="ARBA" id="ARBA00022723"/>
    </source>
</evidence>
<keyword evidence="1" id="KW-0479">Metal-binding</keyword>
<dbReference type="GO" id="GO:0004527">
    <property type="term" value="F:exonuclease activity"/>
    <property type="evidence" value="ECO:0007669"/>
    <property type="project" value="UniProtKB-KW"/>
</dbReference>
<protein>
    <submittedName>
        <fullName evidence="3">YchF/TatD family DNA exonuclease</fullName>
    </submittedName>
</protein>
<dbReference type="InterPro" id="IPR001130">
    <property type="entry name" value="TatD-like"/>
</dbReference>
<sequence length="252" mass="29210">MLIDTHAHLNLNIFENELEEIIKRAFQNNVKYFIVPGLNEETNQKAIILSRKYSCIKAALGIHPCYWLNEEPLKVEKYLKNNNEIVAIGEIGLDLYHENDSLPIQKKNLKIQIELALKYNLPIILHARESFNEIMEILLPYKGRINGVFHCLTTRLEEVKKAIELGFYVGLGGIITYEKAIEAHKIVKYTPLDKILLETDSPFLTPFPIQKNKRNEPSFIKIIAERIAFLKKISFKKVCFQTTENAKKLFKI</sequence>
<dbReference type="InterPro" id="IPR018228">
    <property type="entry name" value="DNase_TatD-rel_CS"/>
</dbReference>
<evidence type="ECO:0000256" key="2">
    <source>
        <dbReference type="ARBA" id="ARBA00022801"/>
    </source>
</evidence>
<evidence type="ECO:0000313" key="3">
    <source>
        <dbReference type="EMBL" id="MBP3059430.1"/>
    </source>
</evidence>
<proteinExistence type="predicted"/>
<dbReference type="PIRSF" id="PIRSF005902">
    <property type="entry name" value="DNase_TatD"/>
    <property type="match status" value="1"/>
</dbReference>
<dbReference type="InterPro" id="IPR015991">
    <property type="entry name" value="TatD/YcfH-like"/>
</dbReference>
<dbReference type="NCBIfam" id="TIGR00010">
    <property type="entry name" value="YchF/TatD family DNA exonuclease"/>
    <property type="match status" value="1"/>
</dbReference>
<reference evidence="3" key="1">
    <citation type="submission" date="2019-10" db="EMBL/GenBank/DDBJ databases">
        <title>Whole Genome Sequencing and Characterization of Texas Phoenix Palm Decline Phytoplasma Belongs to Lethal Yellowing (16SrIV) Group.</title>
        <authorList>
            <person name="Bao M."/>
        </authorList>
    </citation>
    <scope>NUCLEOTIDE SEQUENCE [LARGE SCALE GENOMIC DNA]</scope>
    <source>
        <strain evidence="3">ACPD</strain>
    </source>
</reference>
<dbReference type="PANTHER" id="PTHR46124">
    <property type="entry name" value="D-AMINOACYL-TRNA DEACYLASE"/>
    <property type="match status" value="1"/>
</dbReference>
<dbReference type="CDD" id="cd01310">
    <property type="entry name" value="TatD_DNAse"/>
    <property type="match status" value="1"/>
</dbReference>